<dbReference type="PANTHER" id="PTHR33823:SF2">
    <property type="entry name" value="RNA POLYMERASE-BINDING TRANSCRIPTION FACTOR DKSA"/>
    <property type="match status" value="1"/>
</dbReference>
<keyword evidence="2" id="KW-0863">Zinc-finger</keyword>
<proteinExistence type="predicted"/>
<evidence type="ECO:0000256" key="3">
    <source>
        <dbReference type="ARBA" id="ARBA00022833"/>
    </source>
</evidence>
<evidence type="ECO:0000256" key="2">
    <source>
        <dbReference type="ARBA" id="ARBA00022771"/>
    </source>
</evidence>
<evidence type="ECO:0000256" key="4">
    <source>
        <dbReference type="PROSITE-ProRule" id="PRU00510"/>
    </source>
</evidence>
<dbReference type="Pfam" id="PF01258">
    <property type="entry name" value="zf-dskA_traR"/>
    <property type="match status" value="1"/>
</dbReference>
<comment type="caution">
    <text evidence="6">The sequence shown here is derived from an EMBL/GenBank/DDBJ whole genome shotgun (WGS) entry which is preliminary data.</text>
</comment>
<evidence type="ECO:0000259" key="5">
    <source>
        <dbReference type="Pfam" id="PF01258"/>
    </source>
</evidence>
<keyword evidence="7" id="KW-1185">Reference proteome</keyword>
<dbReference type="SUPFAM" id="SSF57716">
    <property type="entry name" value="Glucocorticoid receptor-like (DNA-binding domain)"/>
    <property type="match status" value="1"/>
</dbReference>
<dbReference type="PROSITE" id="PS51128">
    <property type="entry name" value="ZF_DKSA_2"/>
    <property type="match status" value="1"/>
</dbReference>
<dbReference type="Proteomes" id="UP000672602">
    <property type="component" value="Unassembled WGS sequence"/>
</dbReference>
<evidence type="ECO:0000313" key="7">
    <source>
        <dbReference type="Proteomes" id="UP000672602"/>
    </source>
</evidence>
<keyword evidence="1" id="KW-0479">Metal-binding</keyword>
<name>A0A8J7V317_9PROT</name>
<dbReference type="Gene3D" id="1.20.120.910">
    <property type="entry name" value="DksA, coiled-coil domain"/>
    <property type="match status" value="1"/>
</dbReference>
<dbReference type="InterPro" id="IPR000962">
    <property type="entry name" value="Znf_DskA_TraR"/>
</dbReference>
<accession>A0A8J7V317</accession>
<protein>
    <submittedName>
        <fullName evidence="6">TraR/DksA C4-type zinc finger protein</fullName>
    </submittedName>
</protein>
<evidence type="ECO:0000256" key="1">
    <source>
        <dbReference type="ARBA" id="ARBA00022723"/>
    </source>
</evidence>
<dbReference type="RefSeq" id="WP_210682519.1">
    <property type="nucleotide sequence ID" value="NZ_JAGMWN010000006.1"/>
</dbReference>
<keyword evidence="3" id="KW-0862">Zinc</keyword>
<dbReference type="GO" id="GO:0008270">
    <property type="term" value="F:zinc ion binding"/>
    <property type="evidence" value="ECO:0007669"/>
    <property type="project" value="UniProtKB-KW"/>
</dbReference>
<gene>
    <name evidence="6" type="ORF">KAJ83_12975</name>
</gene>
<dbReference type="AlphaFoldDB" id="A0A8J7V317"/>
<evidence type="ECO:0000313" key="6">
    <source>
        <dbReference type="EMBL" id="MBP5857925.1"/>
    </source>
</evidence>
<dbReference type="EMBL" id="JAGMWN010000006">
    <property type="protein sequence ID" value="MBP5857925.1"/>
    <property type="molecule type" value="Genomic_DNA"/>
</dbReference>
<feature type="zinc finger region" description="dksA C4-type" evidence="4">
    <location>
        <begin position="89"/>
        <end position="113"/>
    </location>
</feature>
<reference evidence="6" key="1">
    <citation type="submission" date="2021-04" db="EMBL/GenBank/DDBJ databases">
        <authorList>
            <person name="Zhang D.-C."/>
        </authorList>
    </citation>
    <scope>NUCLEOTIDE SEQUENCE</scope>
    <source>
        <strain evidence="6">CGMCC 1.15697</strain>
    </source>
</reference>
<feature type="domain" description="Zinc finger DksA/TraR C4-type" evidence="5">
    <location>
        <begin position="84"/>
        <end position="115"/>
    </location>
</feature>
<sequence length="121" mass="13083">MTDDSPRYDTDSVRAMLETRRAELRAVAESSAESRRPVTLDQQSIGRLSRMDAMQGQEMALAQNRRREAEVKRIEAALDRLEAGDYGYCVLCEEVIGAKRLAADPSIATCVDCAGGGGSGG</sequence>
<dbReference type="PANTHER" id="PTHR33823">
    <property type="entry name" value="RNA POLYMERASE-BINDING TRANSCRIPTION FACTOR DKSA-RELATED"/>
    <property type="match status" value="1"/>
</dbReference>
<organism evidence="6 7">
    <name type="scientific">Marivibrio halodurans</name>
    <dbReference type="NCBI Taxonomy" id="2039722"/>
    <lineage>
        <taxon>Bacteria</taxon>
        <taxon>Pseudomonadati</taxon>
        <taxon>Pseudomonadota</taxon>
        <taxon>Alphaproteobacteria</taxon>
        <taxon>Rhodospirillales</taxon>
        <taxon>Rhodospirillaceae</taxon>
        <taxon>Marivibrio</taxon>
    </lineage>
</organism>